<dbReference type="PRINTS" id="PR00458">
    <property type="entry name" value="PEROXIDASE"/>
</dbReference>
<comment type="subcellular location">
    <subcellularLocation>
        <location evidence="3 19">Secreted</location>
    </subcellularLocation>
</comment>
<dbReference type="Pfam" id="PF00141">
    <property type="entry name" value="peroxidase"/>
    <property type="match status" value="1"/>
</dbReference>
<feature type="binding site" evidence="16">
    <location>
        <position position="243"/>
    </location>
    <ligand>
        <name>Ca(2+)</name>
        <dbReference type="ChEBI" id="CHEBI:29108"/>
        <label>2</label>
    </ligand>
</feature>
<keyword evidence="9 16" id="KW-0106">Calcium</keyword>
<dbReference type="Gene3D" id="1.10.420.10">
    <property type="entry name" value="Peroxidase, domain 2"/>
    <property type="match status" value="1"/>
</dbReference>
<comment type="similarity">
    <text evidence="19">Belongs to the peroxidase family. Classical plant (class III) peroxidase subfamily.</text>
</comment>
<gene>
    <name evidence="22" type="ORF">AXG93_4698s1150</name>
    <name evidence="21" type="ORF">Mp_4g05810</name>
</gene>
<dbReference type="GO" id="GO:0020037">
    <property type="term" value="F:heme binding"/>
    <property type="evidence" value="ECO:0007669"/>
    <property type="project" value="UniProtKB-UniRule"/>
</dbReference>
<keyword evidence="23" id="KW-1185">Reference proteome</keyword>
<evidence type="ECO:0000256" key="3">
    <source>
        <dbReference type="ARBA" id="ARBA00004613"/>
    </source>
</evidence>
<evidence type="ECO:0000256" key="11">
    <source>
        <dbReference type="ARBA" id="ARBA00023004"/>
    </source>
</evidence>
<keyword evidence="8" id="KW-0732">Signal</keyword>
<feature type="site" description="Transition state stabilizer" evidence="17">
    <location>
        <position position="63"/>
    </location>
</feature>
<keyword evidence="4 19" id="KW-0964">Secreted</keyword>
<keyword evidence="13" id="KW-0325">Glycoprotein</keyword>
<dbReference type="InterPro" id="IPR033905">
    <property type="entry name" value="Secretory_peroxidase"/>
</dbReference>
<sequence>MSQISCVPLIGMLLFYGVLVDGYYPTLYDNYYASSCKDAESVIQQTVSAELDKDLKQGAGLIRMQYHDCFVEGCDASILLDGPDAEKTADVNAHLKGFDVIDAAKSAVEAICPGVVSCADIIAYAARDSTVKLNGSSWVVQGGRKDGIVSSAANAEANIPPPTFEVTQLIDAFVQRGLTAWQMVVLSGSHTVGVGHCDKIVSRLYNFDSTDFTDPTIDPTYAEQLKADCPQFTFNTTIEVFMDVLTPGEFDSGYFDTLEQSKGLFTSDQSLYLDSRTKSSVEALKDEAKFEDEFAKAMIALGTVGVKTQGQVRTNCRVVNS</sequence>
<protein>
    <recommendedName>
        <fullName evidence="19">Peroxidase</fullName>
        <ecNumber evidence="19">1.11.1.7</ecNumber>
    </recommendedName>
</protein>
<keyword evidence="5 19" id="KW-0575">Peroxidase</keyword>
<dbReference type="FunFam" id="1.10.420.10:FF:000001">
    <property type="entry name" value="Peroxidase"/>
    <property type="match status" value="1"/>
</dbReference>
<reference evidence="21" key="2">
    <citation type="journal article" date="2019" name="Curr. Biol.">
        <title>Chromatin organization in early land plants reveals an ancestral association between H3K27me3, transposons, and constitutive heterochromatin.</title>
        <authorList>
            <person name="Montgomery S.A."/>
            <person name="Tanizawa Y."/>
            <person name="Galik B."/>
            <person name="Wang N."/>
            <person name="Ito T."/>
            <person name="Mochizuki T."/>
            <person name="Akimcheva S."/>
            <person name="Bowman J."/>
            <person name="Cognat V."/>
            <person name="Drouard L."/>
            <person name="Ekker H."/>
            <person name="Houng S."/>
            <person name="Kohchi T."/>
            <person name="Lin S."/>
            <person name="Liu L.D."/>
            <person name="Nakamura Y."/>
            <person name="Valeeva L.R."/>
            <person name="Shakirov E.V."/>
            <person name="Shippen D.E."/>
            <person name="Wei W."/>
            <person name="Yagura M."/>
            <person name="Yamaoka S."/>
            <person name="Yamato K.T."/>
            <person name="Liu C."/>
            <person name="Berger F."/>
        </authorList>
    </citation>
    <scope>NUCLEOTIDE SEQUENCE [LARGE SCALE GENOMIC DNA]</scope>
    <source>
        <strain evidence="21">Tak-1</strain>
    </source>
</reference>
<dbReference type="PRINTS" id="PR00461">
    <property type="entry name" value="PLPEROXIDASE"/>
</dbReference>
<evidence type="ECO:0000256" key="16">
    <source>
        <dbReference type="PIRSR" id="PIRSR600823-3"/>
    </source>
</evidence>
<comment type="function">
    <text evidence="2">Removal of H(2)O(2), oxidation of toxic reductants, biosynthesis and degradation of lignin, suberization, auxin catabolism, response to environmental stresses such as wounding, pathogen attack and oxidative stress. These functions might be dependent on each isozyme/isoform in each plant tissue.</text>
</comment>
<dbReference type="InterPro" id="IPR010255">
    <property type="entry name" value="Haem_peroxidase_sf"/>
</dbReference>
<dbReference type="EMBL" id="LVLJ01003604">
    <property type="protein sequence ID" value="OAE20465.1"/>
    <property type="molecule type" value="Genomic_DNA"/>
</dbReference>
<evidence type="ECO:0000256" key="14">
    <source>
        <dbReference type="PIRSR" id="PIRSR600823-1"/>
    </source>
</evidence>
<evidence type="ECO:0000256" key="17">
    <source>
        <dbReference type="PIRSR" id="PIRSR600823-4"/>
    </source>
</evidence>
<keyword evidence="7 16" id="KW-0479">Metal-binding</keyword>
<evidence type="ECO:0000256" key="9">
    <source>
        <dbReference type="ARBA" id="ARBA00022837"/>
    </source>
</evidence>
<evidence type="ECO:0000256" key="19">
    <source>
        <dbReference type="RuleBase" id="RU362060"/>
    </source>
</evidence>
<dbReference type="PROSITE" id="PS50873">
    <property type="entry name" value="PEROXIDASE_4"/>
    <property type="match status" value="1"/>
</dbReference>
<reference evidence="24" key="3">
    <citation type="journal article" date="2020" name="Curr. Biol.">
        <title>Chromatin organization in early land plants reveals an ancestral association between H3K27me3, transposons, and constitutive heterochromatin.</title>
        <authorList>
            <person name="Montgomery S.A."/>
            <person name="Tanizawa Y."/>
            <person name="Galik B."/>
            <person name="Wang N."/>
            <person name="Ito T."/>
            <person name="Mochizuki T."/>
            <person name="Akimcheva S."/>
            <person name="Bowman J.L."/>
            <person name="Cognat V."/>
            <person name="Marechal-Drouard L."/>
            <person name="Ekker H."/>
            <person name="Hong S.F."/>
            <person name="Kohchi T."/>
            <person name="Lin S.S."/>
            <person name="Liu L.D."/>
            <person name="Nakamura Y."/>
            <person name="Valeeva L.R."/>
            <person name="Shakirov E.V."/>
            <person name="Shippen D.E."/>
            <person name="Wei W.L."/>
            <person name="Yagura M."/>
            <person name="Yamaoka S."/>
            <person name="Yamato K.T."/>
            <person name="Liu C."/>
            <person name="Berger F."/>
        </authorList>
    </citation>
    <scope>NUCLEOTIDE SEQUENCE [LARGE SCALE GENOMIC DNA]</scope>
    <source>
        <strain evidence="24">Tak-1</strain>
    </source>
</reference>
<feature type="disulfide bond" evidence="18">
    <location>
        <begin position="36"/>
        <end position="112"/>
    </location>
</feature>
<evidence type="ECO:0000256" key="5">
    <source>
        <dbReference type="ARBA" id="ARBA00022559"/>
    </source>
</evidence>
<evidence type="ECO:0000313" key="23">
    <source>
        <dbReference type="Proteomes" id="UP000077202"/>
    </source>
</evidence>
<dbReference type="PANTHER" id="PTHR31517:SF51">
    <property type="entry name" value="PEROXIDASE 55"/>
    <property type="match status" value="1"/>
</dbReference>
<feature type="binding site" evidence="16">
    <location>
        <position position="246"/>
    </location>
    <ligand>
        <name>Ca(2+)</name>
        <dbReference type="ChEBI" id="CHEBI:29108"/>
        <label>2</label>
    </ligand>
</feature>
<organism evidence="22 23">
    <name type="scientific">Marchantia polymorpha subsp. ruderalis</name>
    <dbReference type="NCBI Taxonomy" id="1480154"/>
    <lineage>
        <taxon>Eukaryota</taxon>
        <taxon>Viridiplantae</taxon>
        <taxon>Streptophyta</taxon>
        <taxon>Embryophyta</taxon>
        <taxon>Marchantiophyta</taxon>
        <taxon>Marchantiopsida</taxon>
        <taxon>Marchantiidae</taxon>
        <taxon>Marchantiales</taxon>
        <taxon>Marchantiaceae</taxon>
        <taxon>Marchantia</taxon>
    </lineage>
</organism>
<dbReference type="InterPro" id="IPR002016">
    <property type="entry name" value="Haem_peroxidase"/>
</dbReference>
<evidence type="ECO:0000256" key="10">
    <source>
        <dbReference type="ARBA" id="ARBA00023002"/>
    </source>
</evidence>
<feature type="disulfide bond" evidence="18">
    <location>
        <begin position="69"/>
        <end position="74"/>
    </location>
</feature>
<dbReference type="Gene3D" id="1.10.520.10">
    <property type="match status" value="1"/>
</dbReference>
<dbReference type="InterPro" id="IPR000823">
    <property type="entry name" value="Peroxidase_pln"/>
</dbReference>
<evidence type="ECO:0000256" key="8">
    <source>
        <dbReference type="ARBA" id="ARBA00022729"/>
    </source>
</evidence>
<keyword evidence="12 18" id="KW-1015">Disulfide bond</keyword>
<evidence type="ECO:0000256" key="4">
    <source>
        <dbReference type="ARBA" id="ARBA00022525"/>
    </source>
</evidence>
<evidence type="ECO:0000256" key="1">
    <source>
        <dbReference type="ARBA" id="ARBA00000189"/>
    </source>
</evidence>
<evidence type="ECO:0000313" key="24">
    <source>
        <dbReference type="Proteomes" id="UP001162541"/>
    </source>
</evidence>
<comment type="cofactor">
    <cofactor evidence="16 19">
        <name>Ca(2+)</name>
        <dbReference type="ChEBI" id="CHEBI:29108"/>
    </cofactor>
    <text evidence="16 19">Binds 2 calcium ions per subunit.</text>
</comment>
<feature type="active site" description="Proton acceptor" evidence="14">
    <location>
        <position position="67"/>
    </location>
</feature>
<feature type="binding site" evidence="16">
    <location>
        <position position="73"/>
    </location>
    <ligand>
        <name>Ca(2+)</name>
        <dbReference type="ChEBI" id="CHEBI:29108"/>
        <label>1</label>
    </ligand>
</feature>
<dbReference type="AlphaFoldDB" id="A0A176VKJ0"/>
<dbReference type="EMBL" id="AP019869">
    <property type="protein sequence ID" value="BBN07706.1"/>
    <property type="molecule type" value="Genomic_DNA"/>
</dbReference>
<keyword evidence="6 19" id="KW-0349">Heme</keyword>
<feature type="binding site" evidence="16">
    <location>
        <position position="75"/>
    </location>
    <ligand>
        <name>Ca(2+)</name>
        <dbReference type="ChEBI" id="CHEBI:29108"/>
        <label>1</label>
    </ligand>
</feature>
<dbReference type="GO" id="GO:0005576">
    <property type="term" value="C:extracellular region"/>
    <property type="evidence" value="ECO:0007669"/>
    <property type="project" value="UniProtKB-SubCell"/>
</dbReference>
<keyword evidence="19" id="KW-0376">Hydrogen peroxide</keyword>
<feature type="binding site" evidence="16">
    <location>
        <position position="68"/>
    </location>
    <ligand>
        <name>Ca(2+)</name>
        <dbReference type="ChEBI" id="CHEBI:29108"/>
        <label>1</label>
    </ligand>
</feature>
<dbReference type="SUPFAM" id="SSF48113">
    <property type="entry name" value="Heme-dependent peroxidases"/>
    <property type="match status" value="1"/>
</dbReference>
<keyword evidence="11 16" id="KW-0408">Iron</keyword>
<proteinExistence type="inferred from homology"/>
<name>A0A176VKJ0_MARPO</name>
<reference evidence="22 23" key="1">
    <citation type="submission" date="2016-03" db="EMBL/GenBank/DDBJ databases">
        <title>Mechanisms controlling the formation of the plant cell surface in tip-growing cells are functionally conserved among land plants.</title>
        <authorList>
            <person name="Honkanen S."/>
            <person name="Jones V.A."/>
            <person name="Morieri G."/>
            <person name="Champion C."/>
            <person name="Hetherington A.J."/>
            <person name="Kelly S."/>
            <person name="Saint-Marcoux D."/>
            <person name="Proust H."/>
            <person name="Prescott H."/>
            <person name="Dolan L."/>
        </authorList>
    </citation>
    <scope>NUCLEOTIDE SEQUENCE [LARGE SCALE GENOMIC DNA]</scope>
    <source>
        <strain evidence="23">cv. Tak-1 and cv. Tak-2</strain>
        <tissue evidence="22">Whole gametophyte</tissue>
    </source>
</reference>
<dbReference type="GO" id="GO:0046872">
    <property type="term" value="F:metal ion binding"/>
    <property type="evidence" value="ECO:0007669"/>
    <property type="project" value="UniProtKB-UniRule"/>
</dbReference>
<feature type="binding site" evidence="15">
    <location>
        <position position="160"/>
    </location>
    <ligand>
        <name>substrate</name>
    </ligand>
</feature>
<dbReference type="Proteomes" id="UP000077202">
    <property type="component" value="Unassembled WGS sequence"/>
</dbReference>
<feature type="binding site" evidence="16">
    <location>
        <position position="77"/>
    </location>
    <ligand>
        <name>Ca(2+)</name>
        <dbReference type="ChEBI" id="CHEBI:29108"/>
        <label>1</label>
    </ligand>
</feature>
<evidence type="ECO:0000256" key="12">
    <source>
        <dbReference type="ARBA" id="ARBA00023157"/>
    </source>
</evidence>
<feature type="binding site" evidence="16">
    <location>
        <position position="86"/>
    </location>
    <ligand>
        <name>Ca(2+)</name>
        <dbReference type="ChEBI" id="CHEBI:29108"/>
        <label>1</label>
    </ligand>
</feature>
<evidence type="ECO:0000256" key="18">
    <source>
        <dbReference type="PIRSR" id="PIRSR600823-5"/>
    </source>
</evidence>
<feature type="binding site" evidence="16">
    <location>
        <position position="71"/>
    </location>
    <ligand>
        <name>Ca(2+)</name>
        <dbReference type="ChEBI" id="CHEBI:29108"/>
        <label>1</label>
    </ligand>
</feature>
<comment type="cofactor">
    <cofactor evidence="16 19">
        <name>heme b</name>
        <dbReference type="ChEBI" id="CHEBI:60344"/>
    </cofactor>
    <text evidence="16 19">Binds 1 heme b (iron(II)-protoporphyrin IX) group per subunit.</text>
</comment>
<dbReference type="GO" id="GO:0006979">
    <property type="term" value="P:response to oxidative stress"/>
    <property type="evidence" value="ECO:0007669"/>
    <property type="project" value="UniProtKB-UniRule"/>
</dbReference>
<evidence type="ECO:0000256" key="2">
    <source>
        <dbReference type="ARBA" id="ARBA00002322"/>
    </source>
</evidence>
<feature type="binding site" evidence="16">
    <location>
        <position position="191"/>
    </location>
    <ligand>
        <name>Ca(2+)</name>
        <dbReference type="ChEBI" id="CHEBI:29108"/>
        <label>2</label>
    </ligand>
</feature>
<dbReference type="GO" id="GO:0140825">
    <property type="term" value="F:lactoperoxidase activity"/>
    <property type="evidence" value="ECO:0007669"/>
    <property type="project" value="UniProtKB-EC"/>
</dbReference>
<feature type="domain" description="Plant heme peroxidase family profile" evidence="20">
    <location>
        <begin position="26"/>
        <end position="320"/>
    </location>
</feature>
<accession>A0A176VKJ0</accession>
<keyword evidence="10 19" id="KW-0560">Oxidoreductase</keyword>
<dbReference type="EC" id="1.11.1.7" evidence="19"/>
<dbReference type="CDD" id="cd00693">
    <property type="entry name" value="secretory_peroxidase"/>
    <property type="match status" value="1"/>
</dbReference>
<dbReference type="FunFam" id="1.10.520.10:FF:000006">
    <property type="entry name" value="Peroxidase"/>
    <property type="match status" value="1"/>
</dbReference>
<comment type="catalytic activity">
    <reaction evidence="1 19">
        <text>2 a phenolic donor + H2O2 = 2 a phenolic radical donor + 2 H2O</text>
        <dbReference type="Rhea" id="RHEA:56136"/>
        <dbReference type="ChEBI" id="CHEBI:15377"/>
        <dbReference type="ChEBI" id="CHEBI:16240"/>
        <dbReference type="ChEBI" id="CHEBI:139520"/>
        <dbReference type="ChEBI" id="CHEBI:139521"/>
        <dbReference type="EC" id="1.11.1.7"/>
    </reaction>
</comment>
<evidence type="ECO:0000256" key="7">
    <source>
        <dbReference type="ARBA" id="ARBA00022723"/>
    </source>
</evidence>
<evidence type="ECO:0000256" key="6">
    <source>
        <dbReference type="ARBA" id="ARBA00022617"/>
    </source>
</evidence>
<dbReference type="PANTHER" id="PTHR31517">
    <property type="match status" value="1"/>
</dbReference>
<evidence type="ECO:0000256" key="15">
    <source>
        <dbReference type="PIRSR" id="PIRSR600823-2"/>
    </source>
</evidence>
<dbReference type="GO" id="GO:0042744">
    <property type="term" value="P:hydrogen peroxide catabolic process"/>
    <property type="evidence" value="ECO:0007669"/>
    <property type="project" value="UniProtKB-KW"/>
</dbReference>
<evidence type="ECO:0000259" key="20">
    <source>
        <dbReference type="PROSITE" id="PS50873"/>
    </source>
</evidence>
<evidence type="ECO:0000313" key="21">
    <source>
        <dbReference type="EMBL" id="BBN07706.1"/>
    </source>
</evidence>
<feature type="binding site" description="axial binding residue" evidence="16">
    <location>
        <position position="190"/>
    </location>
    <ligand>
        <name>heme b</name>
        <dbReference type="ChEBI" id="CHEBI:60344"/>
    </ligand>
    <ligandPart>
        <name>Fe</name>
        <dbReference type="ChEBI" id="CHEBI:18248"/>
    </ligandPart>
</feature>
<dbReference type="Proteomes" id="UP001162541">
    <property type="component" value="Chromosome 4"/>
</dbReference>
<evidence type="ECO:0000313" key="22">
    <source>
        <dbReference type="EMBL" id="OAE20465.1"/>
    </source>
</evidence>
<feature type="disulfide bond" evidence="18">
    <location>
        <begin position="197"/>
        <end position="229"/>
    </location>
</feature>
<feature type="binding site" evidence="16">
    <location>
        <position position="251"/>
    </location>
    <ligand>
        <name>Ca(2+)</name>
        <dbReference type="ChEBI" id="CHEBI:29108"/>
        <label>2</label>
    </ligand>
</feature>
<feature type="disulfide bond" evidence="18">
    <location>
        <begin position="118"/>
        <end position="316"/>
    </location>
</feature>
<evidence type="ECO:0000256" key="13">
    <source>
        <dbReference type="ARBA" id="ARBA00023180"/>
    </source>
</evidence>